<feature type="region of interest" description="Disordered" evidence="1">
    <location>
        <begin position="131"/>
        <end position="171"/>
    </location>
</feature>
<protein>
    <submittedName>
        <fullName evidence="2">Uncharacterized protein</fullName>
    </submittedName>
</protein>
<proteinExistence type="predicted"/>
<dbReference type="RefSeq" id="WP_272802897.1">
    <property type="nucleotide sequence ID" value="NZ_JAQQKY010000003.1"/>
</dbReference>
<dbReference type="EMBL" id="JAQQKY010000003">
    <property type="protein sequence ID" value="MDC7690660.1"/>
    <property type="molecule type" value="Genomic_DNA"/>
</dbReference>
<gene>
    <name evidence="2" type="ORF">PQU93_07670</name>
</gene>
<keyword evidence="3" id="KW-1185">Reference proteome</keyword>
<sequence>MRAQQNAEILLNRRQSIAIQLDIQKAADAHLATGKRLKAQVDNLRAYALETKQMEQAIRGGFKFLGFHVGGTPTYDQFAIARRKQVFNQAKEQINEKLADWRQTWAQLKAEYLSPEQKAAYQELAQRYGVTEYERGPDADKKSESSRHVEPTSPSPACEPSPPDGAPNGPT</sequence>
<accession>A0ABT5I3B4</accession>
<evidence type="ECO:0000313" key="3">
    <source>
        <dbReference type="Proteomes" id="UP001221566"/>
    </source>
</evidence>
<evidence type="ECO:0000313" key="2">
    <source>
        <dbReference type="EMBL" id="MDC7690660.1"/>
    </source>
</evidence>
<feature type="compositionally biased region" description="Basic and acidic residues" evidence="1">
    <location>
        <begin position="132"/>
        <end position="150"/>
    </location>
</feature>
<reference evidence="2 3" key="1">
    <citation type="submission" date="2023-01" db="EMBL/GenBank/DDBJ databases">
        <title>Novel species of the genus Vogesella isolated from rivers.</title>
        <authorList>
            <person name="Lu H."/>
        </authorList>
    </citation>
    <scope>NUCLEOTIDE SEQUENCE [LARGE SCALE GENOMIC DNA]</scope>
    <source>
        <strain evidence="2 3">SH7W</strain>
    </source>
</reference>
<name>A0ABT5I3B4_VOGIN</name>
<comment type="caution">
    <text evidence="2">The sequence shown here is derived from an EMBL/GenBank/DDBJ whole genome shotgun (WGS) entry which is preliminary data.</text>
</comment>
<dbReference type="Proteomes" id="UP001221566">
    <property type="component" value="Unassembled WGS sequence"/>
</dbReference>
<evidence type="ECO:0000256" key="1">
    <source>
        <dbReference type="SAM" id="MobiDB-lite"/>
    </source>
</evidence>
<organism evidence="2 3">
    <name type="scientific">Vogesella indigofera</name>
    <name type="common">Pseudomonas indigofera</name>
    <dbReference type="NCBI Taxonomy" id="45465"/>
    <lineage>
        <taxon>Bacteria</taxon>
        <taxon>Pseudomonadati</taxon>
        <taxon>Pseudomonadota</taxon>
        <taxon>Betaproteobacteria</taxon>
        <taxon>Neisseriales</taxon>
        <taxon>Chromobacteriaceae</taxon>
        <taxon>Vogesella</taxon>
    </lineage>
</organism>
<feature type="compositionally biased region" description="Pro residues" evidence="1">
    <location>
        <begin position="153"/>
        <end position="171"/>
    </location>
</feature>